<evidence type="ECO:0000313" key="2">
    <source>
        <dbReference type="EMBL" id="CAH1792526.1"/>
    </source>
</evidence>
<reference evidence="2" key="1">
    <citation type="submission" date="2022-03" db="EMBL/GenBank/DDBJ databases">
        <authorList>
            <person name="Martin C."/>
        </authorList>
    </citation>
    <scope>NUCLEOTIDE SEQUENCE</scope>
</reference>
<evidence type="ECO:0000256" key="1">
    <source>
        <dbReference type="SAM" id="MobiDB-lite"/>
    </source>
</evidence>
<organism evidence="2 3">
    <name type="scientific">Owenia fusiformis</name>
    <name type="common">Polychaete worm</name>
    <dbReference type="NCBI Taxonomy" id="6347"/>
    <lineage>
        <taxon>Eukaryota</taxon>
        <taxon>Metazoa</taxon>
        <taxon>Spiralia</taxon>
        <taxon>Lophotrochozoa</taxon>
        <taxon>Annelida</taxon>
        <taxon>Polychaeta</taxon>
        <taxon>Sedentaria</taxon>
        <taxon>Canalipalpata</taxon>
        <taxon>Sabellida</taxon>
        <taxon>Oweniida</taxon>
        <taxon>Oweniidae</taxon>
        <taxon>Owenia</taxon>
    </lineage>
</organism>
<feature type="region of interest" description="Disordered" evidence="1">
    <location>
        <begin position="1"/>
        <end position="48"/>
    </location>
</feature>
<dbReference type="EMBL" id="CAIIXF020000008">
    <property type="protein sequence ID" value="CAH1792526.1"/>
    <property type="molecule type" value="Genomic_DNA"/>
</dbReference>
<gene>
    <name evidence="2" type="ORF">OFUS_LOCUS17484</name>
</gene>
<evidence type="ECO:0000313" key="3">
    <source>
        <dbReference type="Proteomes" id="UP000749559"/>
    </source>
</evidence>
<sequence>KSSSKSHCLLPRLNKSASDSNLARTLSKLPTAKSPLTRSASQSKVSRPSSLYAPQYSLYANNAMSRSTSDIKIEEKSLKNGIVKPPNGLVKPTNGIVKPPNGFIKPQNGLVKHQNGVVKPVYGLIKHKNGLGGPKNDSVVAKNGIKNSLNGVNPTDAVKIASNNTNSPSKNDHLHPKYKQDETIVEKQNSRDISAADEALLKNGINFVKNGKIPIKNGLSHNAMNKLVLMSGIPRPGSPRPNIRTLSRIGDCLCLSRMVLHDSKFELLFLFAIHFDGHAMITYF</sequence>
<name>A0A8S4PDQ2_OWEFU</name>
<accession>A0A8S4PDQ2</accession>
<proteinExistence type="predicted"/>
<keyword evidence="3" id="KW-1185">Reference proteome</keyword>
<feature type="non-terminal residue" evidence="2">
    <location>
        <position position="1"/>
    </location>
</feature>
<feature type="non-terminal residue" evidence="2">
    <location>
        <position position="284"/>
    </location>
</feature>
<protein>
    <submittedName>
        <fullName evidence="2">Uncharacterized protein</fullName>
    </submittedName>
</protein>
<dbReference type="AlphaFoldDB" id="A0A8S4PDQ2"/>
<dbReference type="Proteomes" id="UP000749559">
    <property type="component" value="Unassembled WGS sequence"/>
</dbReference>
<feature type="compositionally biased region" description="Polar residues" evidence="1">
    <location>
        <begin position="15"/>
        <end position="24"/>
    </location>
</feature>
<comment type="caution">
    <text evidence="2">The sequence shown here is derived from an EMBL/GenBank/DDBJ whole genome shotgun (WGS) entry which is preliminary data.</text>
</comment>
<feature type="compositionally biased region" description="Polar residues" evidence="1">
    <location>
        <begin position="34"/>
        <end position="48"/>
    </location>
</feature>